<feature type="region of interest" description="Disordered" evidence="11">
    <location>
        <begin position="96"/>
        <end position="170"/>
    </location>
</feature>
<dbReference type="Gene3D" id="3.40.250.10">
    <property type="entry name" value="Rhodanese-like domain"/>
    <property type="match status" value="1"/>
</dbReference>
<keyword evidence="6 10" id="KW-0904">Protein phosphatase</keyword>
<evidence type="ECO:0000256" key="8">
    <source>
        <dbReference type="ARBA" id="ARBA00051722"/>
    </source>
</evidence>
<dbReference type="GO" id="GO:0000086">
    <property type="term" value="P:G2/M transition of mitotic cell cycle"/>
    <property type="evidence" value="ECO:0007669"/>
    <property type="project" value="TreeGrafter"/>
</dbReference>
<evidence type="ECO:0000256" key="2">
    <source>
        <dbReference type="ARBA" id="ARBA00013064"/>
    </source>
</evidence>
<evidence type="ECO:0000313" key="14">
    <source>
        <dbReference type="Proteomes" id="UP001214415"/>
    </source>
</evidence>
<keyword evidence="3 10" id="KW-0132">Cell division</keyword>
<evidence type="ECO:0000256" key="11">
    <source>
        <dbReference type="SAM" id="MobiDB-lite"/>
    </source>
</evidence>
<evidence type="ECO:0000256" key="9">
    <source>
        <dbReference type="ARBA" id="ARBA00067190"/>
    </source>
</evidence>
<dbReference type="GO" id="GO:0005634">
    <property type="term" value="C:nucleus"/>
    <property type="evidence" value="ECO:0007669"/>
    <property type="project" value="TreeGrafter"/>
</dbReference>
<evidence type="ECO:0000256" key="10">
    <source>
        <dbReference type="RuleBase" id="RU368028"/>
    </source>
</evidence>
<organism evidence="13 14">
    <name type="scientific">Malassezia equina</name>
    <dbReference type="NCBI Taxonomy" id="1381935"/>
    <lineage>
        <taxon>Eukaryota</taxon>
        <taxon>Fungi</taxon>
        <taxon>Dikarya</taxon>
        <taxon>Basidiomycota</taxon>
        <taxon>Ustilaginomycotina</taxon>
        <taxon>Malasseziomycetes</taxon>
        <taxon>Malasseziales</taxon>
        <taxon>Malasseziaceae</taxon>
        <taxon>Malassezia</taxon>
    </lineage>
</organism>
<sequence>MEISSPAVTCTLGTSTLVQTVVQPPIVRRSDNSVRKSMPNLHTNTLFRKPVSPLSPERDRPLKRRLSSLRQLQDASFEHDGPDRCVLFTEDASIPSTKSKSRTHLRSQSASLWWPQNDDPDSTDAPLPSPSPAVCLEPPSIDDSTGSDSFLAPAAPSKSTSPMGDYFFNPQSPQVGAPALLPSSPVLPIVSSSAPAHDTSLLDAGSGGTELLTELSELPVHGGSPIRASVRRSTMATGMRRVQTSAGIPDKENHPTMMGPSSMAPPKLQAEGLPMFGMHEMEHKILPCFSVKSDGLMRVTPETVRNLIAGQYDDRISGYQVVDCRFAYEHEGGHIVNAVNLHSLEELMQHFLKPGHGLHAHRDMPERTQSGMADSCGDTRKFVLIFHCEFSLKRGPSMALALRQADRSLRSDYPRCHFPDVYVLQGGYAEFFQRCPDLCEPQAYVSMDDPRHLEKRSSGMNGFRKQFTRNRSFAYGDGNPAGVALASAACGMNRVMSMAPRPSAPVFLPQHHQSAAFAESLVSRAEPDKATKLAPPDVHRDTSFSSCDSSFEGGDGDSPCAAAGTRRPVLQEMFQQQRPAFTQAYMRRAESASVVVLPM</sequence>
<dbReference type="InterPro" id="IPR036873">
    <property type="entry name" value="Rhodanese-like_dom_sf"/>
</dbReference>
<evidence type="ECO:0000256" key="6">
    <source>
        <dbReference type="ARBA" id="ARBA00022912"/>
    </source>
</evidence>
<dbReference type="Pfam" id="PF00581">
    <property type="entry name" value="Rhodanese"/>
    <property type="match status" value="1"/>
</dbReference>
<dbReference type="FunFam" id="3.40.250.10:FF:000021">
    <property type="entry name" value="M-phase inducer phosphatase cdc-25.2"/>
    <property type="match status" value="1"/>
</dbReference>
<proteinExistence type="inferred from homology"/>
<keyword evidence="7 10" id="KW-0131">Cell cycle</keyword>
<evidence type="ECO:0000259" key="12">
    <source>
        <dbReference type="PROSITE" id="PS50206"/>
    </source>
</evidence>
<dbReference type="GO" id="GO:0010971">
    <property type="term" value="P:positive regulation of G2/M transition of mitotic cell cycle"/>
    <property type="evidence" value="ECO:0007669"/>
    <property type="project" value="TreeGrafter"/>
</dbReference>
<feature type="region of interest" description="Disordered" evidence="11">
    <location>
        <begin position="530"/>
        <end position="563"/>
    </location>
</feature>
<dbReference type="GO" id="GO:0110032">
    <property type="term" value="P:positive regulation of G2/MI transition of meiotic cell cycle"/>
    <property type="evidence" value="ECO:0007669"/>
    <property type="project" value="TreeGrafter"/>
</dbReference>
<evidence type="ECO:0000256" key="3">
    <source>
        <dbReference type="ARBA" id="ARBA00022618"/>
    </source>
</evidence>
<feature type="region of interest" description="Disordered" evidence="11">
    <location>
        <begin position="35"/>
        <end position="61"/>
    </location>
</feature>
<keyword evidence="14" id="KW-1185">Reference proteome</keyword>
<protein>
    <recommendedName>
        <fullName evidence="9 10">M-phase inducer phosphatase</fullName>
        <ecNumber evidence="2 10">3.1.3.48</ecNumber>
    </recommendedName>
</protein>
<evidence type="ECO:0000256" key="5">
    <source>
        <dbReference type="ARBA" id="ARBA00022801"/>
    </source>
</evidence>
<dbReference type="PANTHER" id="PTHR10828">
    <property type="entry name" value="M-PHASE INDUCER PHOSPHATASE DUAL SPECIFICITY PHOSPHATASE CDC25"/>
    <property type="match status" value="1"/>
</dbReference>
<dbReference type="SUPFAM" id="SSF52821">
    <property type="entry name" value="Rhodanese/Cell cycle control phosphatase"/>
    <property type="match status" value="1"/>
</dbReference>
<feature type="region of interest" description="Disordered" evidence="11">
    <location>
        <begin position="215"/>
        <end position="262"/>
    </location>
</feature>
<dbReference type="PRINTS" id="PR00716">
    <property type="entry name" value="MPIPHPHTASE"/>
</dbReference>
<comment type="catalytic activity">
    <reaction evidence="8 10">
        <text>O-phospho-L-tyrosyl-[protein] + H2O = L-tyrosyl-[protein] + phosphate</text>
        <dbReference type="Rhea" id="RHEA:10684"/>
        <dbReference type="Rhea" id="RHEA-COMP:10136"/>
        <dbReference type="Rhea" id="RHEA-COMP:20101"/>
        <dbReference type="ChEBI" id="CHEBI:15377"/>
        <dbReference type="ChEBI" id="CHEBI:43474"/>
        <dbReference type="ChEBI" id="CHEBI:46858"/>
        <dbReference type="ChEBI" id="CHEBI:61978"/>
        <dbReference type="EC" id="3.1.3.48"/>
    </reaction>
</comment>
<evidence type="ECO:0000256" key="1">
    <source>
        <dbReference type="ARBA" id="ARBA00011065"/>
    </source>
</evidence>
<feature type="compositionally biased region" description="Basic and acidic residues" evidence="11">
    <location>
        <begin position="530"/>
        <end position="542"/>
    </location>
</feature>
<keyword evidence="4 10" id="KW-0498">Mitosis</keyword>
<accession>A0AAF0EC50</accession>
<dbReference type="AlphaFoldDB" id="A0AAF0EC50"/>
<evidence type="ECO:0000313" key="13">
    <source>
        <dbReference type="EMBL" id="WFD23682.1"/>
    </source>
</evidence>
<dbReference type="GO" id="GO:0005737">
    <property type="term" value="C:cytoplasm"/>
    <property type="evidence" value="ECO:0007669"/>
    <property type="project" value="TreeGrafter"/>
</dbReference>
<dbReference type="InterPro" id="IPR000751">
    <property type="entry name" value="MPI_Phosphatase"/>
</dbReference>
<dbReference type="EMBL" id="CP119903">
    <property type="protein sequence ID" value="WFD23682.1"/>
    <property type="molecule type" value="Genomic_DNA"/>
</dbReference>
<comment type="similarity">
    <text evidence="1 10">Belongs to the MPI phosphatase family.</text>
</comment>
<dbReference type="Proteomes" id="UP001214415">
    <property type="component" value="Chromosome 4"/>
</dbReference>
<evidence type="ECO:0000256" key="4">
    <source>
        <dbReference type="ARBA" id="ARBA00022776"/>
    </source>
</evidence>
<gene>
    <name evidence="13" type="primary">MIH1</name>
    <name evidence="13" type="ORF">MEQU1_002376</name>
</gene>
<evidence type="ECO:0000256" key="7">
    <source>
        <dbReference type="ARBA" id="ARBA00023306"/>
    </source>
</evidence>
<keyword evidence="5 10" id="KW-0378">Hydrolase</keyword>
<feature type="compositionally biased region" description="Polar residues" evidence="11">
    <location>
        <begin position="231"/>
        <end position="246"/>
    </location>
</feature>
<dbReference type="PROSITE" id="PS50206">
    <property type="entry name" value="RHODANESE_3"/>
    <property type="match status" value="1"/>
</dbReference>
<dbReference type="CDD" id="cd01530">
    <property type="entry name" value="Cdc25"/>
    <property type="match status" value="1"/>
</dbReference>
<dbReference type="InterPro" id="IPR001763">
    <property type="entry name" value="Rhodanese-like_dom"/>
</dbReference>
<dbReference type="GO" id="GO:0004725">
    <property type="term" value="F:protein tyrosine phosphatase activity"/>
    <property type="evidence" value="ECO:0007669"/>
    <property type="project" value="UniProtKB-UniRule"/>
</dbReference>
<name>A0AAF0EC50_9BASI</name>
<dbReference type="SMART" id="SM00450">
    <property type="entry name" value="RHOD"/>
    <property type="match status" value="1"/>
</dbReference>
<comment type="function">
    <text evidence="10">Tyrosine protein phosphatase which functions as a dosage-dependent inducer of mitotic progression.</text>
</comment>
<dbReference type="PANTHER" id="PTHR10828:SF17">
    <property type="entry name" value="PROTEIN-TYROSINE-PHOSPHATASE"/>
    <property type="match status" value="1"/>
</dbReference>
<reference evidence="13" key="1">
    <citation type="submission" date="2023-03" db="EMBL/GenBank/DDBJ databases">
        <title>Mating type loci evolution in Malassezia.</title>
        <authorList>
            <person name="Coelho M.A."/>
        </authorList>
    </citation>
    <scope>NUCLEOTIDE SEQUENCE</scope>
    <source>
        <strain evidence="13">CBS 12830</strain>
    </source>
</reference>
<dbReference type="EC" id="3.1.3.48" evidence="2 10"/>
<dbReference type="GO" id="GO:0051301">
    <property type="term" value="P:cell division"/>
    <property type="evidence" value="ECO:0007669"/>
    <property type="project" value="UniProtKB-UniRule"/>
</dbReference>
<feature type="domain" description="Rhodanese" evidence="12">
    <location>
        <begin position="315"/>
        <end position="440"/>
    </location>
</feature>